<feature type="region of interest" description="Disordered" evidence="1">
    <location>
        <begin position="1"/>
        <end position="32"/>
    </location>
</feature>
<gene>
    <name evidence="2" type="ORF">ACFFIA_25770</name>
</gene>
<dbReference type="EMBL" id="JBHLUH010000056">
    <property type="protein sequence ID" value="MFC0531053.1"/>
    <property type="molecule type" value="Genomic_DNA"/>
</dbReference>
<keyword evidence="3" id="KW-1185">Reference proteome</keyword>
<accession>A0ABV6M8P4</accession>
<comment type="caution">
    <text evidence="2">The sequence shown here is derived from an EMBL/GenBank/DDBJ whole genome shotgun (WGS) entry which is preliminary data.</text>
</comment>
<feature type="compositionally biased region" description="Pro residues" evidence="1">
    <location>
        <begin position="15"/>
        <end position="25"/>
    </location>
</feature>
<feature type="region of interest" description="Disordered" evidence="1">
    <location>
        <begin position="260"/>
        <end position="291"/>
    </location>
</feature>
<protein>
    <submittedName>
        <fullName evidence="2">Uncharacterized protein</fullName>
    </submittedName>
</protein>
<sequence>MNGDGRQSDGYTPPWDVPPPPPPPGMVSEPYPHGGYRALTDGAIQYVPVLRDGETVGYLWAAVADDAASFLRVLEEPLDRSLDAAIAWSRRLREAEAEGLTPQQALRRWIGAPPDPEAGAIPADAVPREAPSKRALGEIANPGSPPDITELPPAPYGYLPDGTPLDRSQGWEPKIATSSPRLRPRYRTVTEAPVRYLTVVKDGRTMGYLWASTTDDAASYERRGFDVEDNDVWGAWVARLEEAAREGVAPLEALRRWAGQPAGGAGEAGTEEREAASLDALKEIARTPEGA</sequence>
<organism evidence="2 3">
    <name type="scientific">Phytohabitans kaempferiae</name>
    <dbReference type="NCBI Taxonomy" id="1620943"/>
    <lineage>
        <taxon>Bacteria</taxon>
        <taxon>Bacillati</taxon>
        <taxon>Actinomycetota</taxon>
        <taxon>Actinomycetes</taxon>
        <taxon>Micromonosporales</taxon>
        <taxon>Micromonosporaceae</taxon>
    </lineage>
</organism>
<evidence type="ECO:0000313" key="2">
    <source>
        <dbReference type="EMBL" id="MFC0531053.1"/>
    </source>
</evidence>
<name>A0ABV6M8P4_9ACTN</name>
<evidence type="ECO:0000256" key="1">
    <source>
        <dbReference type="SAM" id="MobiDB-lite"/>
    </source>
</evidence>
<feature type="compositionally biased region" description="Basic and acidic residues" evidence="1">
    <location>
        <begin position="270"/>
        <end position="291"/>
    </location>
</feature>
<proteinExistence type="predicted"/>
<evidence type="ECO:0000313" key="3">
    <source>
        <dbReference type="Proteomes" id="UP001589867"/>
    </source>
</evidence>
<dbReference type="RefSeq" id="WP_377254799.1">
    <property type="nucleotide sequence ID" value="NZ_JBHLUH010000056.1"/>
</dbReference>
<dbReference type="Proteomes" id="UP001589867">
    <property type="component" value="Unassembled WGS sequence"/>
</dbReference>
<reference evidence="2 3" key="1">
    <citation type="submission" date="2024-09" db="EMBL/GenBank/DDBJ databases">
        <authorList>
            <person name="Sun Q."/>
            <person name="Mori K."/>
        </authorList>
    </citation>
    <scope>NUCLEOTIDE SEQUENCE [LARGE SCALE GENOMIC DNA]</scope>
    <source>
        <strain evidence="2 3">TBRC 3947</strain>
    </source>
</reference>